<proteinExistence type="inferred from homology"/>
<dbReference type="GO" id="GO:0016020">
    <property type="term" value="C:membrane"/>
    <property type="evidence" value="ECO:0007669"/>
    <property type="project" value="UniProtKB-SubCell"/>
</dbReference>
<comment type="caution">
    <text evidence="8">The sequence shown here is derived from an EMBL/GenBank/DDBJ whole genome shotgun (WGS) entry which is preliminary data.</text>
</comment>
<evidence type="ECO:0000313" key="9">
    <source>
        <dbReference type="Proteomes" id="UP000237347"/>
    </source>
</evidence>
<dbReference type="PANTHER" id="PTHR10361:SF30">
    <property type="entry name" value="SODIUM_METABOLITE COTRANSPORTER BASS6, CHLOROPLASTIC-RELATED"/>
    <property type="match status" value="1"/>
</dbReference>
<dbReference type="GO" id="GO:0009941">
    <property type="term" value="C:chloroplast envelope"/>
    <property type="evidence" value="ECO:0007669"/>
    <property type="project" value="UniProtKB-SubCell"/>
</dbReference>
<dbReference type="EMBL" id="PKMF04000103">
    <property type="protein sequence ID" value="KAK7850196.1"/>
    <property type="molecule type" value="Genomic_DNA"/>
</dbReference>
<comment type="subcellular location">
    <subcellularLocation>
        <location evidence="2">Membrane</location>
        <topology evidence="2">Multi-pass membrane protein</topology>
    </subcellularLocation>
    <subcellularLocation>
        <location evidence="1">Plastid</location>
        <location evidence="1">Chloroplast envelope</location>
    </subcellularLocation>
</comment>
<feature type="transmembrane region" description="Helical" evidence="7">
    <location>
        <begin position="224"/>
        <end position="243"/>
    </location>
</feature>
<dbReference type="PANTHER" id="PTHR10361">
    <property type="entry name" value="SODIUM-BILE ACID COTRANSPORTER"/>
    <property type="match status" value="1"/>
</dbReference>
<sequence length="330" mass="36247">MASSPSSRPDRTKAVNPTCKTSEETVKQILAKGNPHFVCGAHVLVKPYREKSSLIDSTYSMGLNQRKKVLGSFIIQTKGKYYAPALGFLMFAVGVNSRENDFLEAFKRPAALFASYVGQFVVKPLLGYFFGIISITLFGLPTFIGAGIMLVSCVSGAQLSNYATFLIDPQMAPLSIIMTSLSTATVVFVTPMLSLLLIGKDFLLIYTHCCRIAMELFFPKICNAIRPFLPPLSVLVTALYSVLSPFGATIFLLIVAFHLSALIAGYVFTGLVFHKALDVKELQRTLSYETGMQCSLLALALVNSFFQDPLTVIMSEIGFSHVMIWAKRKE</sequence>
<evidence type="ECO:0000313" key="8">
    <source>
        <dbReference type="EMBL" id="KAK7850196.1"/>
    </source>
</evidence>
<accession>A0AAW0LH42</accession>
<keyword evidence="6 7" id="KW-0472">Membrane</keyword>
<dbReference type="InterPro" id="IPR004710">
    <property type="entry name" value="Bilac:Na_transpt"/>
</dbReference>
<evidence type="ECO:0000256" key="1">
    <source>
        <dbReference type="ARBA" id="ARBA00004119"/>
    </source>
</evidence>
<feature type="transmembrane region" description="Helical" evidence="7">
    <location>
        <begin position="249"/>
        <end position="273"/>
    </location>
</feature>
<evidence type="ECO:0000256" key="7">
    <source>
        <dbReference type="SAM" id="Phobius"/>
    </source>
</evidence>
<dbReference type="InterPro" id="IPR038770">
    <property type="entry name" value="Na+/solute_symporter_sf"/>
</dbReference>
<dbReference type="Gene3D" id="1.20.1530.20">
    <property type="match status" value="1"/>
</dbReference>
<keyword evidence="5 7" id="KW-1133">Transmembrane helix</keyword>
<dbReference type="AlphaFoldDB" id="A0AAW0LH42"/>
<protein>
    <submittedName>
        <fullName evidence="8">Sodium/metabolite cotransporter bass6</fullName>
    </submittedName>
</protein>
<evidence type="ECO:0000256" key="3">
    <source>
        <dbReference type="ARBA" id="ARBA00006528"/>
    </source>
</evidence>
<gene>
    <name evidence="8" type="primary">BASS6</name>
    <name evidence="8" type="ORF">CFP56_001383</name>
</gene>
<feature type="transmembrane region" description="Helical" evidence="7">
    <location>
        <begin position="125"/>
        <end position="151"/>
    </location>
</feature>
<dbReference type="Proteomes" id="UP000237347">
    <property type="component" value="Unassembled WGS sequence"/>
</dbReference>
<dbReference type="InterPro" id="IPR002657">
    <property type="entry name" value="BilAc:Na_symport/Acr3"/>
</dbReference>
<evidence type="ECO:0000256" key="6">
    <source>
        <dbReference type="ARBA" id="ARBA00023136"/>
    </source>
</evidence>
<feature type="transmembrane region" description="Helical" evidence="7">
    <location>
        <begin position="171"/>
        <end position="198"/>
    </location>
</feature>
<dbReference type="Pfam" id="PF01758">
    <property type="entry name" value="SBF"/>
    <property type="match status" value="1"/>
</dbReference>
<keyword evidence="4 7" id="KW-0812">Transmembrane</keyword>
<evidence type="ECO:0000256" key="5">
    <source>
        <dbReference type="ARBA" id="ARBA00022989"/>
    </source>
</evidence>
<organism evidence="8 9">
    <name type="scientific">Quercus suber</name>
    <name type="common">Cork oak</name>
    <dbReference type="NCBI Taxonomy" id="58331"/>
    <lineage>
        <taxon>Eukaryota</taxon>
        <taxon>Viridiplantae</taxon>
        <taxon>Streptophyta</taxon>
        <taxon>Embryophyta</taxon>
        <taxon>Tracheophyta</taxon>
        <taxon>Spermatophyta</taxon>
        <taxon>Magnoliopsida</taxon>
        <taxon>eudicotyledons</taxon>
        <taxon>Gunneridae</taxon>
        <taxon>Pentapetalae</taxon>
        <taxon>rosids</taxon>
        <taxon>fabids</taxon>
        <taxon>Fagales</taxon>
        <taxon>Fagaceae</taxon>
        <taxon>Quercus</taxon>
    </lineage>
</organism>
<keyword evidence="9" id="KW-1185">Reference proteome</keyword>
<evidence type="ECO:0000256" key="2">
    <source>
        <dbReference type="ARBA" id="ARBA00004141"/>
    </source>
</evidence>
<evidence type="ECO:0000256" key="4">
    <source>
        <dbReference type="ARBA" id="ARBA00022692"/>
    </source>
</evidence>
<comment type="similarity">
    <text evidence="3">Belongs to the bile acid:sodium symporter (BASS) (TC 2.A.28) family.</text>
</comment>
<name>A0AAW0LH42_QUESU</name>
<reference evidence="8 9" key="1">
    <citation type="journal article" date="2018" name="Sci. Data">
        <title>The draft genome sequence of cork oak.</title>
        <authorList>
            <person name="Ramos A.M."/>
            <person name="Usie A."/>
            <person name="Barbosa P."/>
            <person name="Barros P.M."/>
            <person name="Capote T."/>
            <person name="Chaves I."/>
            <person name="Simoes F."/>
            <person name="Abreu I."/>
            <person name="Carrasquinho I."/>
            <person name="Faro C."/>
            <person name="Guimaraes J.B."/>
            <person name="Mendonca D."/>
            <person name="Nobrega F."/>
            <person name="Rodrigues L."/>
            <person name="Saibo N.J.M."/>
            <person name="Varela M.C."/>
            <person name="Egas C."/>
            <person name="Matos J."/>
            <person name="Miguel C.M."/>
            <person name="Oliveira M.M."/>
            <person name="Ricardo C.P."/>
            <person name="Goncalves S."/>
        </authorList>
    </citation>
    <scope>NUCLEOTIDE SEQUENCE [LARGE SCALE GENOMIC DNA]</scope>
    <source>
        <strain evidence="9">cv. HL8</strain>
    </source>
</reference>